<dbReference type="Proteomes" id="UP000293874">
    <property type="component" value="Unassembled WGS sequence"/>
</dbReference>
<accession>A0A4Q7MC20</accession>
<comment type="caution">
    <text evidence="1">The sequence shown here is derived from an EMBL/GenBank/DDBJ whole genome shotgun (WGS) entry which is preliminary data.</text>
</comment>
<name>A0A4Q7MC20_9BACT</name>
<organism evidence="1 2">
    <name type="scientific">Pseudobacter ginsenosidimutans</name>
    <dbReference type="NCBI Taxonomy" id="661488"/>
    <lineage>
        <taxon>Bacteria</taxon>
        <taxon>Pseudomonadati</taxon>
        <taxon>Bacteroidota</taxon>
        <taxon>Chitinophagia</taxon>
        <taxon>Chitinophagales</taxon>
        <taxon>Chitinophagaceae</taxon>
        <taxon>Pseudobacter</taxon>
    </lineage>
</organism>
<keyword evidence="2" id="KW-1185">Reference proteome</keyword>
<dbReference type="OrthoDB" id="1426508at2"/>
<proteinExistence type="predicted"/>
<dbReference type="PROSITE" id="PS51257">
    <property type="entry name" value="PROKAR_LIPOPROTEIN"/>
    <property type="match status" value="1"/>
</dbReference>
<protein>
    <submittedName>
        <fullName evidence="1">Uncharacterized protein</fullName>
    </submittedName>
</protein>
<reference evidence="1 2" key="1">
    <citation type="submission" date="2019-02" db="EMBL/GenBank/DDBJ databases">
        <title>Genomic Encyclopedia of Type Strains, Phase IV (KMG-IV): sequencing the most valuable type-strain genomes for metagenomic binning, comparative biology and taxonomic classification.</title>
        <authorList>
            <person name="Goeker M."/>
        </authorList>
    </citation>
    <scope>NUCLEOTIDE SEQUENCE [LARGE SCALE GENOMIC DNA]</scope>
    <source>
        <strain evidence="1 2">DSM 18116</strain>
    </source>
</reference>
<dbReference type="RefSeq" id="WP_130544183.1">
    <property type="nucleotide sequence ID" value="NZ_CP042431.1"/>
</dbReference>
<sequence length="235" mass="26603">MKFIITVPVLFFIFSCGTARYNASGMEDTYGAADTLITQSLFNDKSASISEENIQRLLDGNYKLPQQLRVAIVRLDNNTSASRRYFWNDEDYLKTQQSYLDSFTAKLRQSPRVQKVSVIPEIVVSKSPSFTQLREAAVRLQSDLVVVYSIASDIYSRYKPFSNPDLKAFATTQLILLDVRTGMVPFSTIVTKDQLSKKTKSELDNAQAAARVQHEAVLLTIDESSRQMLDFLKMN</sequence>
<gene>
    <name evidence="1" type="ORF">EV199_5698</name>
</gene>
<evidence type="ECO:0000313" key="1">
    <source>
        <dbReference type="EMBL" id="RZS65524.1"/>
    </source>
</evidence>
<dbReference type="EMBL" id="SGXA01000005">
    <property type="protein sequence ID" value="RZS65524.1"/>
    <property type="molecule type" value="Genomic_DNA"/>
</dbReference>
<dbReference type="AlphaFoldDB" id="A0A4Q7MC20"/>
<evidence type="ECO:0000313" key="2">
    <source>
        <dbReference type="Proteomes" id="UP000293874"/>
    </source>
</evidence>